<organism evidence="2 3">
    <name type="scientific">Odoribacter laneus YIT 12061</name>
    <dbReference type="NCBI Taxonomy" id="742817"/>
    <lineage>
        <taxon>Bacteria</taxon>
        <taxon>Pseudomonadati</taxon>
        <taxon>Bacteroidota</taxon>
        <taxon>Bacteroidia</taxon>
        <taxon>Bacteroidales</taxon>
        <taxon>Odoribacteraceae</taxon>
        <taxon>Odoribacter</taxon>
    </lineage>
</organism>
<comment type="caution">
    <text evidence="2">The sequence shown here is derived from an EMBL/GenBank/DDBJ whole genome shotgun (WGS) entry which is preliminary data.</text>
</comment>
<dbReference type="InterPro" id="IPR029068">
    <property type="entry name" value="Glyas_Bleomycin-R_OHBP_Dase"/>
</dbReference>
<dbReference type="Gene3D" id="3.10.180.10">
    <property type="entry name" value="2,3-Dihydroxybiphenyl 1,2-Dioxygenase, domain 1"/>
    <property type="match status" value="1"/>
</dbReference>
<sequence length="129" mass="14733">MKIEHIAIWVDDLEKMRQFYRTYFNVSCGEKYVNPKKQYASYFLSFGPGQSRIELMHRPDIGENTGKRGFTKGLAHLSLSLGSKEAVNQLTERLRKADYTIASEPRTTGDGYYESAVLDPEGNYIELLA</sequence>
<dbReference type="PATRIC" id="fig|742817.3.peg.1410"/>
<dbReference type="HOGENOM" id="CLU_046006_16_0_10"/>
<reference evidence="2 3" key="1">
    <citation type="submission" date="2012-01" db="EMBL/GenBank/DDBJ databases">
        <title>The Genome Sequence of Odoribacter laneus YIT 12061.</title>
        <authorList>
            <consortium name="The Broad Institute Genome Sequencing Platform"/>
            <person name="Earl A."/>
            <person name="Ward D."/>
            <person name="Feldgarden M."/>
            <person name="Gevers D."/>
            <person name="Morotomi M."/>
            <person name="Young S.K."/>
            <person name="Zeng Q."/>
            <person name="Gargeya S."/>
            <person name="Fitzgerald M."/>
            <person name="Haas B."/>
            <person name="Abouelleil A."/>
            <person name="Alvarado L."/>
            <person name="Arachchi H.M."/>
            <person name="Berlin A."/>
            <person name="Chapman S.B."/>
            <person name="Gearin G."/>
            <person name="Goldberg J."/>
            <person name="Griggs A."/>
            <person name="Gujja S."/>
            <person name="Hansen M."/>
            <person name="Heiman D."/>
            <person name="Howarth C."/>
            <person name="Larimer J."/>
            <person name="Lui A."/>
            <person name="MacDonald P.J.P."/>
            <person name="McCowen C."/>
            <person name="Montmayeur A."/>
            <person name="Murphy C."/>
            <person name="Neiman D."/>
            <person name="Pearson M."/>
            <person name="Priest M."/>
            <person name="Roberts A."/>
            <person name="Saif S."/>
            <person name="Shea T."/>
            <person name="Sisk P."/>
            <person name="Stolte C."/>
            <person name="Sykes S."/>
            <person name="Wortman J."/>
            <person name="Nusbaum C."/>
            <person name="Birren B."/>
        </authorList>
    </citation>
    <scope>NUCLEOTIDE SEQUENCE [LARGE SCALE GENOMIC DNA]</scope>
    <source>
        <strain evidence="2 3">YIT 12061</strain>
    </source>
</reference>
<evidence type="ECO:0000313" key="2">
    <source>
        <dbReference type="EMBL" id="EHP48131.1"/>
    </source>
</evidence>
<accession>H1DGE3</accession>
<dbReference type="Pfam" id="PF00903">
    <property type="entry name" value="Glyoxalase"/>
    <property type="match status" value="1"/>
</dbReference>
<dbReference type="PANTHER" id="PTHR36113:SF1">
    <property type="entry name" value="GLYOXALASE_BLEOMYCIN RESISTANCE PROTEIN_DIOXYGENASE"/>
    <property type="match status" value="1"/>
</dbReference>
<dbReference type="EMBL" id="ADMC01000019">
    <property type="protein sequence ID" value="EHP48131.1"/>
    <property type="molecule type" value="Genomic_DNA"/>
</dbReference>
<feature type="domain" description="VOC" evidence="1">
    <location>
        <begin position="2"/>
        <end position="129"/>
    </location>
</feature>
<protein>
    <recommendedName>
        <fullName evidence="1">VOC domain-containing protein</fullName>
    </recommendedName>
</protein>
<dbReference type="SUPFAM" id="SSF54593">
    <property type="entry name" value="Glyoxalase/Bleomycin resistance protein/Dihydroxybiphenyl dioxygenase"/>
    <property type="match status" value="1"/>
</dbReference>
<evidence type="ECO:0000259" key="1">
    <source>
        <dbReference type="PROSITE" id="PS51819"/>
    </source>
</evidence>
<name>H1DGE3_9BACT</name>
<gene>
    <name evidence="2" type="ORF">HMPREF9449_01329</name>
</gene>
<dbReference type="STRING" id="742817.HMPREF9449_01329"/>
<evidence type="ECO:0000313" key="3">
    <source>
        <dbReference type="Proteomes" id="UP000004892"/>
    </source>
</evidence>
<dbReference type="AlphaFoldDB" id="H1DGE3"/>
<dbReference type="InterPro" id="IPR051332">
    <property type="entry name" value="Fosfomycin_Res_Enzymes"/>
</dbReference>
<proteinExistence type="predicted"/>
<dbReference type="PANTHER" id="PTHR36113">
    <property type="entry name" value="LYASE, PUTATIVE-RELATED-RELATED"/>
    <property type="match status" value="1"/>
</dbReference>
<dbReference type="PROSITE" id="PS51819">
    <property type="entry name" value="VOC"/>
    <property type="match status" value="1"/>
</dbReference>
<keyword evidence="3" id="KW-1185">Reference proteome</keyword>
<dbReference type="InterPro" id="IPR037523">
    <property type="entry name" value="VOC_core"/>
</dbReference>
<dbReference type="eggNOG" id="COG0346">
    <property type="taxonomic scope" value="Bacteria"/>
</dbReference>
<dbReference type="GeneID" id="98068904"/>
<dbReference type="Proteomes" id="UP000004892">
    <property type="component" value="Unassembled WGS sequence"/>
</dbReference>
<dbReference type="RefSeq" id="WP_009136477.1">
    <property type="nucleotide sequence ID" value="NZ_JH594596.1"/>
</dbReference>
<dbReference type="InterPro" id="IPR004360">
    <property type="entry name" value="Glyas_Fos-R_dOase_dom"/>
</dbReference>